<dbReference type="Gene3D" id="1.10.10.10">
    <property type="entry name" value="Winged helix-like DNA-binding domain superfamily/Winged helix DNA-binding domain"/>
    <property type="match status" value="1"/>
</dbReference>
<keyword evidence="1" id="KW-0805">Transcription regulation</keyword>
<sequence>MGAPQEPDGDDGQHVRVEIPAEESVLQVADVFSLLGDPARVRILTALLNERMRVRDLAATVGSSESAVSHALRLLRAHHVVRVHRVGREAHYELHDAHVRALLQLALDHVTHANPIHVLGESDH</sequence>
<dbReference type="CDD" id="cd00090">
    <property type="entry name" value="HTH_ARSR"/>
    <property type="match status" value="1"/>
</dbReference>
<evidence type="ECO:0000313" key="5">
    <source>
        <dbReference type="EMBL" id="GGC98067.1"/>
    </source>
</evidence>
<dbReference type="EMBL" id="BMJI01000020">
    <property type="protein sequence ID" value="GGC98067.1"/>
    <property type="molecule type" value="Genomic_DNA"/>
</dbReference>
<gene>
    <name evidence="5" type="ORF">GCM10011512_26270</name>
</gene>
<evidence type="ECO:0000256" key="2">
    <source>
        <dbReference type="ARBA" id="ARBA00023125"/>
    </source>
</evidence>
<evidence type="ECO:0000256" key="1">
    <source>
        <dbReference type="ARBA" id="ARBA00023015"/>
    </source>
</evidence>
<protein>
    <recommendedName>
        <fullName evidence="4">HTH arsR-type domain-containing protein</fullName>
    </recommendedName>
</protein>
<dbReference type="Proteomes" id="UP000597761">
    <property type="component" value="Unassembled WGS sequence"/>
</dbReference>
<reference evidence="6" key="1">
    <citation type="journal article" date="2019" name="Int. J. Syst. Evol. Microbiol.">
        <title>The Global Catalogue of Microorganisms (GCM) 10K type strain sequencing project: providing services to taxonomists for standard genome sequencing and annotation.</title>
        <authorList>
            <consortium name="The Broad Institute Genomics Platform"/>
            <consortium name="The Broad Institute Genome Sequencing Center for Infectious Disease"/>
            <person name="Wu L."/>
            <person name="Ma J."/>
        </authorList>
    </citation>
    <scope>NUCLEOTIDE SEQUENCE [LARGE SCALE GENOMIC DNA]</scope>
    <source>
        <strain evidence="6">CGMCC 1.15480</strain>
    </source>
</reference>
<organism evidence="5 6">
    <name type="scientific">Tersicoccus solisilvae</name>
    <dbReference type="NCBI Taxonomy" id="1882339"/>
    <lineage>
        <taxon>Bacteria</taxon>
        <taxon>Bacillati</taxon>
        <taxon>Actinomycetota</taxon>
        <taxon>Actinomycetes</taxon>
        <taxon>Micrococcales</taxon>
        <taxon>Micrococcaceae</taxon>
        <taxon>Tersicoccus</taxon>
    </lineage>
</organism>
<dbReference type="InterPro" id="IPR011991">
    <property type="entry name" value="ArsR-like_HTH"/>
</dbReference>
<dbReference type="SMART" id="SM00418">
    <property type="entry name" value="HTH_ARSR"/>
    <property type="match status" value="1"/>
</dbReference>
<dbReference type="Pfam" id="PF01022">
    <property type="entry name" value="HTH_5"/>
    <property type="match status" value="1"/>
</dbReference>
<dbReference type="PRINTS" id="PR00778">
    <property type="entry name" value="HTHARSR"/>
</dbReference>
<keyword evidence="2" id="KW-0238">DNA-binding</keyword>
<keyword evidence="6" id="KW-1185">Reference proteome</keyword>
<name>A0ABQ1PJ41_9MICC</name>
<dbReference type="PANTHER" id="PTHR43132:SF6">
    <property type="entry name" value="HTH-TYPE TRANSCRIPTIONAL REPRESSOR CZRA"/>
    <property type="match status" value="1"/>
</dbReference>
<dbReference type="PROSITE" id="PS50987">
    <property type="entry name" value="HTH_ARSR_2"/>
    <property type="match status" value="1"/>
</dbReference>
<evidence type="ECO:0000259" key="4">
    <source>
        <dbReference type="PROSITE" id="PS50987"/>
    </source>
</evidence>
<dbReference type="InterPro" id="IPR001845">
    <property type="entry name" value="HTH_ArsR_DNA-bd_dom"/>
</dbReference>
<comment type="caution">
    <text evidence="5">The sequence shown here is derived from an EMBL/GenBank/DDBJ whole genome shotgun (WGS) entry which is preliminary data.</text>
</comment>
<dbReference type="RefSeq" id="WP_188668861.1">
    <property type="nucleotide sequence ID" value="NZ_BMJI01000020.1"/>
</dbReference>
<evidence type="ECO:0000256" key="3">
    <source>
        <dbReference type="ARBA" id="ARBA00023163"/>
    </source>
</evidence>
<dbReference type="SUPFAM" id="SSF46785">
    <property type="entry name" value="Winged helix' DNA-binding domain"/>
    <property type="match status" value="1"/>
</dbReference>
<proteinExistence type="predicted"/>
<dbReference type="InterPro" id="IPR051011">
    <property type="entry name" value="Metal_resp_trans_reg"/>
</dbReference>
<dbReference type="NCBIfam" id="NF033788">
    <property type="entry name" value="HTH_metalloreg"/>
    <property type="match status" value="1"/>
</dbReference>
<evidence type="ECO:0000313" key="6">
    <source>
        <dbReference type="Proteomes" id="UP000597761"/>
    </source>
</evidence>
<dbReference type="InterPro" id="IPR036390">
    <property type="entry name" value="WH_DNA-bd_sf"/>
</dbReference>
<keyword evidence="3" id="KW-0804">Transcription</keyword>
<dbReference type="InterPro" id="IPR036388">
    <property type="entry name" value="WH-like_DNA-bd_sf"/>
</dbReference>
<dbReference type="PANTHER" id="PTHR43132">
    <property type="entry name" value="ARSENICAL RESISTANCE OPERON REPRESSOR ARSR-RELATED"/>
    <property type="match status" value="1"/>
</dbReference>
<feature type="domain" description="HTH arsR-type" evidence="4">
    <location>
        <begin position="20"/>
        <end position="114"/>
    </location>
</feature>
<accession>A0ABQ1PJ41</accession>